<dbReference type="EMBL" id="CP029693">
    <property type="protein sequence ID" value="AWY39449.1"/>
    <property type="molecule type" value="Genomic_DNA"/>
</dbReference>
<organism evidence="1 2">
    <name type="scientific">Pseudomonas putida</name>
    <name type="common">Arthrobacter siderocapsulatus</name>
    <dbReference type="NCBI Taxonomy" id="303"/>
    <lineage>
        <taxon>Bacteria</taxon>
        <taxon>Pseudomonadati</taxon>
        <taxon>Pseudomonadota</taxon>
        <taxon>Gammaproteobacteria</taxon>
        <taxon>Pseudomonadales</taxon>
        <taxon>Pseudomonadaceae</taxon>
        <taxon>Pseudomonas</taxon>
    </lineage>
</organism>
<evidence type="ECO:0000313" key="1">
    <source>
        <dbReference type="EMBL" id="AWY39449.1"/>
    </source>
</evidence>
<dbReference type="OrthoDB" id="9942089at2"/>
<proteinExistence type="predicted"/>
<sequence>MNDGNPQIKTVALERPAPKLVQEILEGLHKLERSALSTRFNFLVNGQSGNSCEFDLGVCKGYADMLFFAGRIDSKQQQALTCYALDLSLG</sequence>
<name>A0A2Z4RF07_PSEPU</name>
<dbReference type="Proteomes" id="UP000250299">
    <property type="component" value="Chromosome"/>
</dbReference>
<dbReference type="RefSeq" id="WP_110963226.1">
    <property type="nucleotide sequence ID" value="NZ_CP029693.1"/>
</dbReference>
<protein>
    <submittedName>
        <fullName evidence="1">Uncharacterized protein</fullName>
    </submittedName>
</protein>
<accession>A0A2Z4RF07</accession>
<reference evidence="1 2" key="1">
    <citation type="submission" date="2018-05" db="EMBL/GenBank/DDBJ databases">
        <title>Whole genome sequence of Pseudomonas putida JBC17.</title>
        <authorList>
            <person name="Lee Y.H."/>
            <person name="David K."/>
        </authorList>
    </citation>
    <scope>NUCLEOTIDE SEQUENCE [LARGE SCALE GENOMIC DNA]</scope>
    <source>
        <strain evidence="1 2">JBC17</strain>
    </source>
</reference>
<dbReference type="AlphaFoldDB" id="A0A2Z4RF07"/>
<gene>
    <name evidence="1" type="ORF">DKY63_05845</name>
</gene>
<evidence type="ECO:0000313" key="2">
    <source>
        <dbReference type="Proteomes" id="UP000250299"/>
    </source>
</evidence>